<feature type="region of interest" description="Disordered" evidence="1">
    <location>
        <begin position="37"/>
        <end position="108"/>
    </location>
</feature>
<dbReference type="AlphaFoldDB" id="A0A9P9AKX7"/>
<accession>A0A9P9AKX7</accession>
<comment type="caution">
    <text evidence="2">The sequence shown here is derived from an EMBL/GenBank/DDBJ whole genome shotgun (WGS) entry which is preliminary data.</text>
</comment>
<sequence>MAANSTTRLATGEGWITWFKTLKTKAMNEDLWEYLDPTKNNKPALISKEPVPPNIRASARNTRRTLAQRPRIPRRPQPRSPKRSQLGRRTKSQPSTKEMISLFKPKRSPSLQRRVCECTMLYGPTTSISASGTKDLTRR</sequence>
<evidence type="ECO:0000256" key="1">
    <source>
        <dbReference type="SAM" id="MobiDB-lite"/>
    </source>
</evidence>
<proteinExistence type="predicted"/>
<dbReference type="Proteomes" id="UP000777438">
    <property type="component" value="Unassembled WGS sequence"/>
</dbReference>
<feature type="compositionally biased region" description="Basic residues" evidence="1">
    <location>
        <begin position="71"/>
        <end position="91"/>
    </location>
</feature>
<gene>
    <name evidence="2" type="ORF">B0T10DRAFT_466145</name>
</gene>
<name>A0A9P9AKX7_9HYPO</name>
<evidence type="ECO:0000313" key="2">
    <source>
        <dbReference type="EMBL" id="KAH6873614.1"/>
    </source>
</evidence>
<organism evidence="2 3">
    <name type="scientific">Thelonectria olida</name>
    <dbReference type="NCBI Taxonomy" id="1576542"/>
    <lineage>
        <taxon>Eukaryota</taxon>
        <taxon>Fungi</taxon>
        <taxon>Dikarya</taxon>
        <taxon>Ascomycota</taxon>
        <taxon>Pezizomycotina</taxon>
        <taxon>Sordariomycetes</taxon>
        <taxon>Hypocreomycetidae</taxon>
        <taxon>Hypocreales</taxon>
        <taxon>Nectriaceae</taxon>
        <taxon>Thelonectria</taxon>
    </lineage>
</organism>
<reference evidence="2 3" key="1">
    <citation type="journal article" date="2021" name="Nat. Commun.">
        <title>Genetic determinants of endophytism in the Arabidopsis root mycobiome.</title>
        <authorList>
            <person name="Mesny F."/>
            <person name="Miyauchi S."/>
            <person name="Thiergart T."/>
            <person name="Pickel B."/>
            <person name="Atanasova L."/>
            <person name="Karlsson M."/>
            <person name="Huettel B."/>
            <person name="Barry K.W."/>
            <person name="Haridas S."/>
            <person name="Chen C."/>
            <person name="Bauer D."/>
            <person name="Andreopoulos W."/>
            <person name="Pangilinan J."/>
            <person name="LaButti K."/>
            <person name="Riley R."/>
            <person name="Lipzen A."/>
            <person name="Clum A."/>
            <person name="Drula E."/>
            <person name="Henrissat B."/>
            <person name="Kohler A."/>
            <person name="Grigoriev I.V."/>
            <person name="Martin F.M."/>
            <person name="Hacquard S."/>
        </authorList>
    </citation>
    <scope>NUCLEOTIDE SEQUENCE [LARGE SCALE GENOMIC DNA]</scope>
    <source>
        <strain evidence="2 3">MPI-CAGE-CH-0241</strain>
    </source>
</reference>
<dbReference type="EMBL" id="JAGPYM010000045">
    <property type="protein sequence ID" value="KAH6873614.1"/>
    <property type="molecule type" value="Genomic_DNA"/>
</dbReference>
<keyword evidence="3" id="KW-1185">Reference proteome</keyword>
<evidence type="ECO:0000313" key="3">
    <source>
        <dbReference type="Proteomes" id="UP000777438"/>
    </source>
</evidence>
<protein>
    <submittedName>
        <fullName evidence="2">Uncharacterized protein</fullName>
    </submittedName>
</protein>
<dbReference type="OrthoDB" id="5051687at2759"/>